<protein>
    <submittedName>
        <fullName evidence="2">Uncharacterized protein</fullName>
    </submittedName>
</protein>
<evidence type="ECO:0000313" key="2">
    <source>
        <dbReference type="EMBL" id="HAR56638.1"/>
    </source>
</evidence>
<proteinExistence type="predicted"/>
<keyword evidence="1" id="KW-0472">Membrane</keyword>
<reference evidence="2 3" key="1">
    <citation type="journal article" date="2018" name="Nat. Biotechnol.">
        <title>A standardized bacterial taxonomy based on genome phylogeny substantially revises the tree of life.</title>
        <authorList>
            <person name="Parks D.H."/>
            <person name="Chuvochina M."/>
            <person name="Waite D.W."/>
            <person name="Rinke C."/>
            <person name="Skarshewski A."/>
            <person name="Chaumeil P.A."/>
            <person name="Hugenholtz P."/>
        </authorList>
    </citation>
    <scope>NUCLEOTIDE SEQUENCE [LARGE SCALE GENOMIC DNA]</scope>
    <source>
        <strain evidence="2">UBA9360</strain>
    </source>
</reference>
<accession>A0A348WQ26</accession>
<dbReference type="Proteomes" id="UP000262878">
    <property type="component" value="Unassembled WGS sequence"/>
</dbReference>
<dbReference type="EMBL" id="DMUP01000176">
    <property type="protein sequence ID" value="HAR56638.1"/>
    <property type="molecule type" value="Genomic_DNA"/>
</dbReference>
<dbReference type="AlphaFoldDB" id="A0A348WQ26"/>
<comment type="caution">
    <text evidence="2">The sequence shown here is derived from an EMBL/GenBank/DDBJ whole genome shotgun (WGS) entry which is preliminary data.</text>
</comment>
<keyword evidence="1" id="KW-1133">Transmembrane helix</keyword>
<organism evidence="2 3">
    <name type="scientific">Idiomarina baltica</name>
    <dbReference type="NCBI Taxonomy" id="190892"/>
    <lineage>
        <taxon>Bacteria</taxon>
        <taxon>Pseudomonadati</taxon>
        <taxon>Pseudomonadota</taxon>
        <taxon>Gammaproteobacteria</taxon>
        <taxon>Alteromonadales</taxon>
        <taxon>Idiomarinaceae</taxon>
        <taxon>Idiomarina</taxon>
    </lineage>
</organism>
<dbReference type="STRING" id="314276.OS145_07756"/>
<name>A0A348WQ26_9GAMM</name>
<evidence type="ECO:0000313" key="3">
    <source>
        <dbReference type="Proteomes" id="UP000262878"/>
    </source>
</evidence>
<dbReference type="RefSeq" id="WP_006954245.1">
    <property type="nucleotide sequence ID" value="NZ_DAIRLQ010000002.1"/>
</dbReference>
<evidence type="ECO:0000256" key="1">
    <source>
        <dbReference type="SAM" id="Phobius"/>
    </source>
</evidence>
<sequence length="208" mass="23986">MANYESNYELQFEQWLDGHLSKSAELELAEQLAAHAPELHKRMQSIRWMQQQADGYQGERVPDWNRQGTGPQPRVNRWANPWSFAAFAFSCAALAMVSVLVVKQQLTAQFDERVAAVVEQKLSVFEQQQNIALAKQEKALRANFREQLSTSTAQLATYIMATNRAERKDDMSQLVEYMNETRSEDLNFYTAQLRQVAQQPILLKEENQ</sequence>
<gene>
    <name evidence="2" type="ORF">DCR58_07630</name>
</gene>
<keyword evidence="1" id="KW-0812">Transmembrane</keyword>
<feature type="transmembrane region" description="Helical" evidence="1">
    <location>
        <begin position="82"/>
        <end position="102"/>
    </location>
</feature>